<protein>
    <submittedName>
        <fullName evidence="2">Retrovirus-related Pol polyprotein from type-1 retrotransposable element R2</fullName>
    </submittedName>
</protein>
<dbReference type="Proteomes" id="UP000299102">
    <property type="component" value="Unassembled WGS sequence"/>
</dbReference>
<dbReference type="Pfam" id="PF00078">
    <property type="entry name" value="RVT_1"/>
    <property type="match status" value="1"/>
</dbReference>
<dbReference type="STRING" id="151549.A0A4C1SNF9"/>
<dbReference type="PROSITE" id="PS50878">
    <property type="entry name" value="RT_POL"/>
    <property type="match status" value="1"/>
</dbReference>
<dbReference type="AlphaFoldDB" id="A0A4C1SNF9"/>
<gene>
    <name evidence="2" type="ORF">EVAR_101856_1</name>
</gene>
<name>A0A4C1SNF9_EUMVA</name>
<organism evidence="2 3">
    <name type="scientific">Eumeta variegata</name>
    <name type="common">Bagworm moth</name>
    <name type="synonym">Eumeta japonica</name>
    <dbReference type="NCBI Taxonomy" id="151549"/>
    <lineage>
        <taxon>Eukaryota</taxon>
        <taxon>Metazoa</taxon>
        <taxon>Ecdysozoa</taxon>
        <taxon>Arthropoda</taxon>
        <taxon>Hexapoda</taxon>
        <taxon>Insecta</taxon>
        <taxon>Pterygota</taxon>
        <taxon>Neoptera</taxon>
        <taxon>Endopterygota</taxon>
        <taxon>Lepidoptera</taxon>
        <taxon>Glossata</taxon>
        <taxon>Ditrysia</taxon>
        <taxon>Tineoidea</taxon>
        <taxon>Psychidae</taxon>
        <taxon>Oiketicinae</taxon>
        <taxon>Eumeta</taxon>
    </lineage>
</organism>
<proteinExistence type="predicted"/>
<dbReference type="EMBL" id="BGZK01000010">
    <property type="protein sequence ID" value="GBP03525.1"/>
    <property type="molecule type" value="Genomic_DNA"/>
</dbReference>
<dbReference type="PANTHER" id="PTHR47027:SF20">
    <property type="entry name" value="REVERSE TRANSCRIPTASE-LIKE PROTEIN WITH RNA-DIRECTED DNA POLYMERASE DOMAIN"/>
    <property type="match status" value="1"/>
</dbReference>
<sequence>MQLETLGKDYPIKRGVRKGDPSSPKLFSAVLENVFSNLNWEGFGLNINESRLNHVRFADNLVLFEEKPEILEQMIQSLSKESETIGLKMDLTKTKIMTNSSKVPRHYSERSDLKVCQ</sequence>
<feature type="domain" description="Reverse transcriptase" evidence="1">
    <location>
        <begin position="1"/>
        <end position="117"/>
    </location>
</feature>
<comment type="caution">
    <text evidence="2">The sequence shown here is derived from an EMBL/GenBank/DDBJ whole genome shotgun (WGS) entry which is preliminary data.</text>
</comment>
<dbReference type="OrthoDB" id="410104at2759"/>
<dbReference type="InterPro" id="IPR000477">
    <property type="entry name" value="RT_dom"/>
</dbReference>
<evidence type="ECO:0000313" key="2">
    <source>
        <dbReference type="EMBL" id="GBP03525.1"/>
    </source>
</evidence>
<keyword evidence="3" id="KW-1185">Reference proteome</keyword>
<accession>A0A4C1SNF9</accession>
<dbReference type="PANTHER" id="PTHR47027">
    <property type="entry name" value="REVERSE TRANSCRIPTASE DOMAIN-CONTAINING PROTEIN"/>
    <property type="match status" value="1"/>
</dbReference>
<evidence type="ECO:0000259" key="1">
    <source>
        <dbReference type="PROSITE" id="PS50878"/>
    </source>
</evidence>
<evidence type="ECO:0000313" key="3">
    <source>
        <dbReference type="Proteomes" id="UP000299102"/>
    </source>
</evidence>
<reference evidence="2 3" key="1">
    <citation type="journal article" date="2019" name="Commun. Biol.">
        <title>The bagworm genome reveals a unique fibroin gene that provides high tensile strength.</title>
        <authorList>
            <person name="Kono N."/>
            <person name="Nakamura H."/>
            <person name="Ohtoshi R."/>
            <person name="Tomita M."/>
            <person name="Numata K."/>
            <person name="Arakawa K."/>
        </authorList>
    </citation>
    <scope>NUCLEOTIDE SEQUENCE [LARGE SCALE GENOMIC DNA]</scope>
</reference>